<dbReference type="GO" id="GO:0046872">
    <property type="term" value="F:metal ion binding"/>
    <property type="evidence" value="ECO:0007669"/>
    <property type="project" value="UniProtKB-KW"/>
</dbReference>
<evidence type="ECO:0000256" key="7">
    <source>
        <dbReference type="ARBA" id="ARBA00023049"/>
    </source>
</evidence>
<evidence type="ECO:0000313" key="11">
    <source>
        <dbReference type="Proteomes" id="UP000237822"/>
    </source>
</evidence>
<keyword evidence="7" id="KW-0482">Metalloprotease</keyword>
<keyword evidence="11" id="KW-1185">Reference proteome</keyword>
<dbReference type="PROSITE" id="PS51885">
    <property type="entry name" value="NEPRILYSIN"/>
    <property type="match status" value="1"/>
</dbReference>
<dbReference type="Pfam" id="PF05649">
    <property type="entry name" value="Peptidase_M13_N"/>
    <property type="match status" value="1"/>
</dbReference>
<keyword evidence="3" id="KW-0645">Protease</keyword>
<proteinExistence type="inferred from homology"/>
<sequence length="653" mass="72245">MRSGIDRSAGDPSIRPQDDLFGHVNGGWVARTEIPADRGRYGTFDQLRENAESQVRDIITAVAEGDPQPGTVARKVGDLYSSFMDAERIEQLGVAPLAPFLQRIDAVQTSSDVMAVLGELLRAGVDGLVHPIVNTDDRDSSRYVVYLEQAGIGLPDEAYYRDAAHEAIRAAYPGHVERMLTLSGAYAGDAAAAAAARVVDLETRIAKAHWDQVANRDAVKTYTLVDRAGLEELTPDVDWDAYLAGVQAPEGAFDQVIARQPDHLRSMAAALTEVDIETWRDWLRWRVVHALAPYLSDAVVAENFDFYGRTLSGVPQIRDRWKRGVALVEDALGEAVGQLYVEKHFPPHAKERMLELVDNLVEAFRRDFDSLEWMGADTRREALAKLEAFTPKIGYPDKWRDYSSLEVEADDLLGNVARATAFEVDRNLAKLGGPVDRDEWFMTPQTVNAYYNPGLNEIVFPAAILQPPFFDVDADDAVNYGGIGAVIGHEIGHGFDDQGSQYDGEGNLRNWWTDSDRANFDGRAQRLIAQFDELESRDAPGHKVNGALTVGENIGDLGGLTIGHAAYRISHEGGEAPVIDGLTGDQRFFYGWAQVWCGLAREAEAVRLLAIDPHSPMDLRANAARNLTEFHEAFDVREGDGMWVPEDERVRIF</sequence>
<evidence type="ECO:0000313" key="10">
    <source>
        <dbReference type="EMBL" id="PRY63261.1"/>
    </source>
</evidence>
<dbReference type="InterPro" id="IPR024079">
    <property type="entry name" value="MetalloPept_cat_dom_sf"/>
</dbReference>
<comment type="cofactor">
    <cofactor evidence="1">
        <name>Zn(2+)</name>
        <dbReference type="ChEBI" id="CHEBI:29105"/>
    </cofactor>
</comment>
<evidence type="ECO:0000256" key="4">
    <source>
        <dbReference type="ARBA" id="ARBA00022723"/>
    </source>
</evidence>
<dbReference type="PANTHER" id="PTHR11733">
    <property type="entry name" value="ZINC METALLOPROTEASE FAMILY M13 NEPRILYSIN-RELATED"/>
    <property type="match status" value="1"/>
</dbReference>
<evidence type="ECO:0000256" key="2">
    <source>
        <dbReference type="ARBA" id="ARBA00007357"/>
    </source>
</evidence>
<dbReference type="GO" id="GO:0005886">
    <property type="term" value="C:plasma membrane"/>
    <property type="evidence" value="ECO:0007669"/>
    <property type="project" value="TreeGrafter"/>
</dbReference>
<feature type="domain" description="Peptidase M13 C-terminal" evidence="8">
    <location>
        <begin position="448"/>
        <end position="647"/>
    </location>
</feature>
<dbReference type="RefSeq" id="WP_106296243.1">
    <property type="nucleotide sequence ID" value="NZ_PVTI01000002.1"/>
</dbReference>
<dbReference type="PANTHER" id="PTHR11733:SF167">
    <property type="entry name" value="FI17812P1-RELATED"/>
    <property type="match status" value="1"/>
</dbReference>
<feature type="domain" description="Peptidase M13 N-terminal" evidence="9">
    <location>
        <begin position="16"/>
        <end position="396"/>
    </location>
</feature>
<evidence type="ECO:0000259" key="8">
    <source>
        <dbReference type="Pfam" id="PF01431"/>
    </source>
</evidence>
<comment type="similarity">
    <text evidence="2">Belongs to the peptidase M13 family.</text>
</comment>
<dbReference type="AlphaFoldDB" id="A0A2T0UZC1"/>
<dbReference type="Gene3D" id="1.10.1380.10">
    <property type="entry name" value="Neutral endopeptidase , domain2"/>
    <property type="match status" value="1"/>
</dbReference>
<reference evidence="10 11" key="1">
    <citation type="submission" date="2018-03" db="EMBL/GenBank/DDBJ databases">
        <title>Genomic Encyclopedia of Archaeal and Bacterial Type Strains, Phase II (KMG-II): from individual species to whole genera.</title>
        <authorList>
            <person name="Goeker M."/>
        </authorList>
    </citation>
    <scope>NUCLEOTIDE SEQUENCE [LARGE SCALE GENOMIC DNA]</scope>
    <source>
        <strain evidence="10 11">ATCC BAA-1496</strain>
    </source>
</reference>
<keyword evidence="4" id="KW-0479">Metal-binding</keyword>
<comment type="caution">
    <text evidence="10">The sequence shown here is derived from an EMBL/GenBank/DDBJ whole genome shotgun (WGS) entry which is preliminary data.</text>
</comment>
<evidence type="ECO:0000256" key="6">
    <source>
        <dbReference type="ARBA" id="ARBA00022833"/>
    </source>
</evidence>
<dbReference type="Gene3D" id="3.40.390.10">
    <property type="entry name" value="Collagenase (Catalytic Domain)"/>
    <property type="match status" value="1"/>
</dbReference>
<evidence type="ECO:0000256" key="5">
    <source>
        <dbReference type="ARBA" id="ARBA00022801"/>
    </source>
</evidence>
<keyword evidence="6" id="KW-0862">Zinc</keyword>
<dbReference type="Pfam" id="PF01431">
    <property type="entry name" value="Peptidase_M13"/>
    <property type="match status" value="1"/>
</dbReference>
<dbReference type="CDD" id="cd08662">
    <property type="entry name" value="M13"/>
    <property type="match status" value="1"/>
</dbReference>
<dbReference type="EMBL" id="PVTI01000002">
    <property type="protein sequence ID" value="PRY63261.1"/>
    <property type="molecule type" value="Genomic_DNA"/>
</dbReference>
<protein>
    <submittedName>
        <fullName evidence="10">Putative endopeptidase</fullName>
    </submittedName>
</protein>
<dbReference type="InterPro" id="IPR018497">
    <property type="entry name" value="Peptidase_M13_C"/>
</dbReference>
<dbReference type="SUPFAM" id="SSF55486">
    <property type="entry name" value="Metalloproteases ('zincins'), catalytic domain"/>
    <property type="match status" value="1"/>
</dbReference>
<dbReference type="GO" id="GO:0004222">
    <property type="term" value="F:metalloendopeptidase activity"/>
    <property type="evidence" value="ECO:0007669"/>
    <property type="project" value="InterPro"/>
</dbReference>
<dbReference type="PRINTS" id="PR00786">
    <property type="entry name" value="NEPRILYSIN"/>
</dbReference>
<dbReference type="OrthoDB" id="9775677at2"/>
<keyword evidence="5" id="KW-0378">Hydrolase</keyword>
<dbReference type="InterPro" id="IPR000718">
    <property type="entry name" value="Peptidase_M13"/>
</dbReference>
<dbReference type="InterPro" id="IPR008753">
    <property type="entry name" value="Peptidase_M13_N"/>
</dbReference>
<evidence type="ECO:0000256" key="1">
    <source>
        <dbReference type="ARBA" id="ARBA00001947"/>
    </source>
</evidence>
<dbReference type="InterPro" id="IPR042089">
    <property type="entry name" value="Peptidase_M13_dom_2"/>
</dbReference>
<accession>A0A2T0UZC1</accession>
<evidence type="ECO:0000259" key="9">
    <source>
        <dbReference type="Pfam" id="PF05649"/>
    </source>
</evidence>
<evidence type="ECO:0000256" key="3">
    <source>
        <dbReference type="ARBA" id="ARBA00022670"/>
    </source>
</evidence>
<dbReference type="GO" id="GO:0016485">
    <property type="term" value="P:protein processing"/>
    <property type="evidence" value="ECO:0007669"/>
    <property type="project" value="TreeGrafter"/>
</dbReference>
<organism evidence="10 11">
    <name type="scientific">Knoellia remsis</name>
    <dbReference type="NCBI Taxonomy" id="407159"/>
    <lineage>
        <taxon>Bacteria</taxon>
        <taxon>Bacillati</taxon>
        <taxon>Actinomycetota</taxon>
        <taxon>Actinomycetes</taxon>
        <taxon>Micrococcales</taxon>
        <taxon>Intrasporangiaceae</taxon>
        <taxon>Knoellia</taxon>
    </lineage>
</organism>
<dbReference type="Proteomes" id="UP000237822">
    <property type="component" value="Unassembled WGS sequence"/>
</dbReference>
<name>A0A2T0UZC1_9MICO</name>
<gene>
    <name evidence="10" type="ORF">BCF74_10294</name>
</gene>